<protein>
    <submittedName>
        <fullName evidence="1">Uncharacterized protein</fullName>
    </submittedName>
</protein>
<dbReference type="Proteomes" id="UP000325315">
    <property type="component" value="Unassembled WGS sequence"/>
</dbReference>
<gene>
    <name evidence="1" type="ORF">EPI10_002406</name>
</gene>
<organism evidence="1 2">
    <name type="scientific">Gossypium australe</name>
    <dbReference type="NCBI Taxonomy" id="47621"/>
    <lineage>
        <taxon>Eukaryota</taxon>
        <taxon>Viridiplantae</taxon>
        <taxon>Streptophyta</taxon>
        <taxon>Embryophyta</taxon>
        <taxon>Tracheophyta</taxon>
        <taxon>Spermatophyta</taxon>
        <taxon>Magnoliopsida</taxon>
        <taxon>eudicotyledons</taxon>
        <taxon>Gunneridae</taxon>
        <taxon>Pentapetalae</taxon>
        <taxon>rosids</taxon>
        <taxon>malvids</taxon>
        <taxon>Malvales</taxon>
        <taxon>Malvaceae</taxon>
        <taxon>Malvoideae</taxon>
        <taxon>Gossypium</taxon>
    </lineage>
</organism>
<evidence type="ECO:0000313" key="2">
    <source>
        <dbReference type="Proteomes" id="UP000325315"/>
    </source>
</evidence>
<proteinExistence type="predicted"/>
<reference evidence="2" key="1">
    <citation type="journal article" date="2019" name="Plant Biotechnol. J.">
        <title>Genome sequencing of the Australian wild diploid species Gossypium australe highlights disease resistance and delayed gland morphogenesis.</title>
        <authorList>
            <person name="Cai Y."/>
            <person name="Cai X."/>
            <person name="Wang Q."/>
            <person name="Wang P."/>
            <person name="Zhang Y."/>
            <person name="Cai C."/>
            <person name="Xu Y."/>
            <person name="Wang K."/>
            <person name="Zhou Z."/>
            <person name="Wang C."/>
            <person name="Geng S."/>
            <person name="Li B."/>
            <person name="Dong Q."/>
            <person name="Hou Y."/>
            <person name="Wang H."/>
            <person name="Ai P."/>
            <person name="Liu Z."/>
            <person name="Yi F."/>
            <person name="Sun M."/>
            <person name="An G."/>
            <person name="Cheng J."/>
            <person name="Zhang Y."/>
            <person name="Shi Q."/>
            <person name="Xie Y."/>
            <person name="Shi X."/>
            <person name="Chang Y."/>
            <person name="Huang F."/>
            <person name="Chen Y."/>
            <person name="Hong S."/>
            <person name="Mi L."/>
            <person name="Sun Q."/>
            <person name="Zhang L."/>
            <person name="Zhou B."/>
            <person name="Peng R."/>
            <person name="Zhang X."/>
            <person name="Liu F."/>
        </authorList>
    </citation>
    <scope>NUCLEOTIDE SEQUENCE [LARGE SCALE GENOMIC DNA]</scope>
    <source>
        <strain evidence="2">cv. PA1801</strain>
    </source>
</reference>
<keyword evidence="2" id="KW-1185">Reference proteome</keyword>
<dbReference type="AlphaFoldDB" id="A0A5B6VEA4"/>
<dbReference type="EMBL" id="SMMG02000007">
    <property type="protein sequence ID" value="KAA3467391.1"/>
    <property type="molecule type" value="Genomic_DNA"/>
</dbReference>
<name>A0A5B6VEA4_9ROSI</name>
<comment type="caution">
    <text evidence="1">The sequence shown here is derived from an EMBL/GenBank/DDBJ whole genome shotgun (WGS) entry which is preliminary data.</text>
</comment>
<sequence>MFKENVIANAHNPIPIADDRDRAIRPIQWNAHRRPTSSFSIVNDSFKMAGVTEDALRLKFFCTRCEIEHEHSLIHCHPIQFLLGKN</sequence>
<accession>A0A5B6VEA4</accession>
<evidence type="ECO:0000313" key="1">
    <source>
        <dbReference type="EMBL" id="KAA3467391.1"/>
    </source>
</evidence>